<dbReference type="Proteomes" id="UP000221080">
    <property type="component" value="Chromosome 7"/>
</dbReference>
<reference evidence="4" key="1">
    <citation type="journal article" date="2016" name="Nat. Commun.">
        <title>The channel catfish genome sequence provides insights into the evolution of scale formation in teleosts.</title>
        <authorList>
            <person name="Liu Z."/>
            <person name="Liu S."/>
            <person name="Yao J."/>
            <person name="Bao L."/>
            <person name="Zhang J."/>
            <person name="Li Y."/>
            <person name="Jiang C."/>
            <person name="Sun L."/>
            <person name="Wang R."/>
            <person name="Zhang Y."/>
            <person name="Zhou T."/>
            <person name="Zeng Q."/>
            <person name="Fu Q."/>
            <person name="Gao S."/>
            <person name="Li N."/>
            <person name="Koren S."/>
            <person name="Jiang Y."/>
            <person name="Zimin A."/>
            <person name="Xu P."/>
            <person name="Phillippy A.M."/>
            <person name="Geng X."/>
            <person name="Song L."/>
            <person name="Sun F."/>
            <person name="Li C."/>
            <person name="Wang X."/>
            <person name="Chen A."/>
            <person name="Jin Y."/>
            <person name="Yuan Z."/>
            <person name="Yang Y."/>
            <person name="Tan S."/>
            <person name="Peatman E."/>
            <person name="Lu J."/>
            <person name="Qin Z."/>
            <person name="Dunham R."/>
            <person name="Li Z."/>
            <person name="Sonstegard T."/>
            <person name="Feng J."/>
            <person name="Danzmann R.G."/>
            <person name="Schroeder S."/>
            <person name="Scheffler B."/>
            <person name="Duke M.V."/>
            <person name="Ballard L."/>
            <person name="Kucuktas H."/>
            <person name="Kaltenboeck L."/>
            <person name="Liu H."/>
            <person name="Armbruster J."/>
            <person name="Xie Y."/>
            <person name="Kirby M.L."/>
            <person name="Tian Y."/>
            <person name="Flanagan M.E."/>
            <person name="Mu W."/>
            <person name="Waldbieser G.C."/>
        </authorList>
    </citation>
    <scope>NUCLEOTIDE SEQUENCE [LARGE SCALE GENOMIC DNA]</scope>
    <source>
        <strain evidence="4">SDA103</strain>
    </source>
</reference>
<dbReference type="PANTHER" id="PTHR45784">
    <property type="entry name" value="C-TYPE LECTIN DOMAIN FAMILY 20 MEMBER A-RELATED"/>
    <property type="match status" value="1"/>
</dbReference>
<keyword evidence="1" id="KW-1015">Disulfide bond</keyword>
<dbReference type="PROSITE" id="PS50041">
    <property type="entry name" value="C_TYPE_LECTIN_2"/>
    <property type="match status" value="2"/>
</dbReference>
<feature type="signal peptide" evidence="2">
    <location>
        <begin position="1"/>
        <end position="20"/>
    </location>
</feature>
<evidence type="ECO:0000256" key="1">
    <source>
        <dbReference type="ARBA" id="ARBA00023157"/>
    </source>
</evidence>
<dbReference type="InterPro" id="IPR016186">
    <property type="entry name" value="C-type_lectin-like/link_sf"/>
</dbReference>
<gene>
    <name evidence="5" type="primary">LOC108268042</name>
</gene>
<dbReference type="OrthoDB" id="6369810at2759"/>
<dbReference type="GeneID" id="108268042"/>
<dbReference type="SUPFAM" id="SSF56436">
    <property type="entry name" value="C-type lectin-like"/>
    <property type="match status" value="2"/>
</dbReference>
<proteinExistence type="predicted"/>
<evidence type="ECO:0000313" key="4">
    <source>
        <dbReference type="Proteomes" id="UP000221080"/>
    </source>
</evidence>
<sequence>MTMTLFQLLAFAGFVGFVLSESRKYYLIHEMKAWNDALAYCRASHTDLAIIKSSDDMVRLQNEAQRQRFSSEAWIGLYNDINSWRWSFDNEPLGFENWDSIFQQPNNRDGHEECVAAFWYGRWYDAPCDTVLPFVCFDDRNFTASRYIYISKPPMNWSDAQSYCRQHYTDLAIIKNSIESVAFQNILTTSAWLGLFRDSWKWINETNMSTIMWAPGQPDNKNDNELCGFVTNSQAADAPCSDTKPFFCYSDITGRKQTIRVKIQSKQDVNDPAFKAAILEKIKEKLMDHGMPENTTVNWLKQPGGVVFHKEEYNNNNDTEKKT</sequence>
<dbReference type="InterPro" id="IPR018378">
    <property type="entry name" value="C-type_lectin_CS"/>
</dbReference>
<organism evidence="4 5">
    <name type="scientific">Ictalurus punctatus</name>
    <name type="common">Channel catfish</name>
    <name type="synonym">Silurus punctatus</name>
    <dbReference type="NCBI Taxonomy" id="7998"/>
    <lineage>
        <taxon>Eukaryota</taxon>
        <taxon>Metazoa</taxon>
        <taxon>Chordata</taxon>
        <taxon>Craniata</taxon>
        <taxon>Vertebrata</taxon>
        <taxon>Euteleostomi</taxon>
        <taxon>Actinopterygii</taxon>
        <taxon>Neopterygii</taxon>
        <taxon>Teleostei</taxon>
        <taxon>Ostariophysi</taxon>
        <taxon>Siluriformes</taxon>
        <taxon>Ictaluridae</taxon>
        <taxon>Ictalurus</taxon>
    </lineage>
</organism>
<feature type="chain" id="PRO_5012926207" evidence="2">
    <location>
        <begin position="21"/>
        <end position="323"/>
    </location>
</feature>
<dbReference type="InterPro" id="IPR016187">
    <property type="entry name" value="CTDL_fold"/>
</dbReference>
<dbReference type="SMART" id="SM00034">
    <property type="entry name" value="CLECT"/>
    <property type="match status" value="2"/>
</dbReference>
<keyword evidence="5" id="KW-0675">Receptor</keyword>
<protein>
    <submittedName>
        <fullName evidence="5">C-type mannose receptor 2 isoform X1</fullName>
    </submittedName>
</protein>
<reference evidence="5" key="2">
    <citation type="submission" date="2025-08" db="UniProtKB">
        <authorList>
            <consortium name="RefSeq"/>
        </authorList>
    </citation>
    <scope>IDENTIFICATION</scope>
    <source>
        <tissue evidence="5">Blood</tissue>
    </source>
</reference>
<dbReference type="PROSITE" id="PS00615">
    <property type="entry name" value="C_TYPE_LECTIN_1"/>
    <property type="match status" value="1"/>
</dbReference>
<name>A0A2D0RCB4_ICTPU</name>
<feature type="domain" description="C-type lectin" evidence="3">
    <location>
        <begin position="142"/>
        <end position="249"/>
    </location>
</feature>
<evidence type="ECO:0000313" key="5">
    <source>
        <dbReference type="RefSeq" id="XP_017328184.1"/>
    </source>
</evidence>
<dbReference type="PANTHER" id="PTHR45784:SF3">
    <property type="entry name" value="C-TYPE LECTIN DOMAIN FAMILY 4 MEMBER K-LIKE-RELATED"/>
    <property type="match status" value="1"/>
</dbReference>
<accession>A0A2D0RCB4</accession>
<dbReference type="AlphaFoldDB" id="A0A2D0RCB4"/>
<dbReference type="RefSeq" id="XP_017328184.1">
    <property type="nucleotide sequence ID" value="XM_017472695.3"/>
</dbReference>
<evidence type="ECO:0000259" key="3">
    <source>
        <dbReference type="PROSITE" id="PS50041"/>
    </source>
</evidence>
<dbReference type="KEGG" id="ipu:108268042"/>
<dbReference type="Pfam" id="PF00059">
    <property type="entry name" value="Lectin_C"/>
    <property type="match status" value="2"/>
</dbReference>
<dbReference type="Gene3D" id="3.10.100.10">
    <property type="entry name" value="Mannose-Binding Protein A, subunit A"/>
    <property type="match status" value="2"/>
</dbReference>
<evidence type="ECO:0000256" key="2">
    <source>
        <dbReference type="SAM" id="SignalP"/>
    </source>
</evidence>
<keyword evidence="4" id="KW-1185">Reference proteome</keyword>
<keyword evidence="2" id="KW-0732">Signal</keyword>
<dbReference type="InterPro" id="IPR001304">
    <property type="entry name" value="C-type_lectin-like"/>
</dbReference>
<feature type="domain" description="C-type lectin" evidence="3">
    <location>
        <begin position="20"/>
        <end position="137"/>
    </location>
</feature>